<gene>
    <name evidence="6" type="ORF">ER308_08920</name>
</gene>
<dbReference type="SUPFAM" id="SSF52540">
    <property type="entry name" value="P-loop containing nucleoside triphosphate hydrolases"/>
    <property type="match status" value="1"/>
</dbReference>
<keyword evidence="3 6" id="KW-0067">ATP-binding</keyword>
<evidence type="ECO:0000259" key="5">
    <source>
        <dbReference type="PROSITE" id="PS50893"/>
    </source>
</evidence>
<evidence type="ECO:0000256" key="4">
    <source>
        <dbReference type="SAM" id="MobiDB-lite"/>
    </source>
</evidence>
<dbReference type="GO" id="GO:0005886">
    <property type="term" value="C:plasma membrane"/>
    <property type="evidence" value="ECO:0007669"/>
    <property type="project" value="TreeGrafter"/>
</dbReference>
<dbReference type="InterPro" id="IPR017911">
    <property type="entry name" value="MacB-like_ATP-bd"/>
</dbReference>
<dbReference type="InterPro" id="IPR015854">
    <property type="entry name" value="ABC_transpr_LolD-like"/>
</dbReference>
<keyword evidence="7" id="KW-1185">Reference proteome</keyword>
<dbReference type="KEGG" id="erz:ER308_08920"/>
<dbReference type="GO" id="GO:0005524">
    <property type="term" value="F:ATP binding"/>
    <property type="evidence" value="ECO:0007669"/>
    <property type="project" value="UniProtKB-KW"/>
</dbReference>
<feature type="region of interest" description="Disordered" evidence="4">
    <location>
        <begin position="222"/>
        <end position="243"/>
    </location>
</feature>
<evidence type="ECO:0000256" key="1">
    <source>
        <dbReference type="ARBA" id="ARBA00022448"/>
    </source>
</evidence>
<organism evidence="6 7">
    <name type="scientific">Egibacter rhizosphaerae</name>
    <dbReference type="NCBI Taxonomy" id="1670831"/>
    <lineage>
        <taxon>Bacteria</taxon>
        <taxon>Bacillati</taxon>
        <taxon>Actinomycetota</taxon>
        <taxon>Nitriliruptoria</taxon>
        <taxon>Egibacterales</taxon>
        <taxon>Egibacteraceae</taxon>
        <taxon>Egibacter</taxon>
    </lineage>
</organism>
<dbReference type="FunFam" id="3.40.50.300:FF:000032">
    <property type="entry name" value="Export ABC transporter ATP-binding protein"/>
    <property type="match status" value="1"/>
</dbReference>
<protein>
    <submittedName>
        <fullName evidence="6">ABC transporter ATP-binding protein</fullName>
    </submittedName>
</protein>
<dbReference type="InterPro" id="IPR027417">
    <property type="entry name" value="P-loop_NTPase"/>
</dbReference>
<dbReference type="GO" id="GO:0098796">
    <property type="term" value="C:membrane protein complex"/>
    <property type="evidence" value="ECO:0007669"/>
    <property type="project" value="UniProtKB-ARBA"/>
</dbReference>
<evidence type="ECO:0000256" key="2">
    <source>
        <dbReference type="ARBA" id="ARBA00022741"/>
    </source>
</evidence>
<dbReference type="EMBL" id="CP036402">
    <property type="protein sequence ID" value="QBI19658.1"/>
    <property type="molecule type" value="Genomic_DNA"/>
</dbReference>
<sequence>MSGAMLELDAVRRVFGTGRGATTALDGVSLSVAAGELVAIMGPSGSGKSTLLTLAGGLDRPTSGGVRVGDADLATSDAEALARLRRRTVGYVFQDLNLLPTLTAVENVAVPLELDGASARAARREAHEALAAVGLAGLADRFPDALSGGEQQRTAIARACVGPRRLLLADEPTGALDSLAGEQVLAVLRERADAGLAVVLVTHEARYAAWADRVVFLRDGRAQDQAGPPAGPETLLADSDVTP</sequence>
<dbReference type="PANTHER" id="PTHR24220:SF685">
    <property type="entry name" value="ABC TRANSPORTER RELATED"/>
    <property type="match status" value="1"/>
</dbReference>
<dbReference type="CDD" id="cd03255">
    <property type="entry name" value="ABC_MJ0796_LolCDE_FtsE"/>
    <property type="match status" value="1"/>
</dbReference>
<dbReference type="InterPro" id="IPR003593">
    <property type="entry name" value="AAA+_ATPase"/>
</dbReference>
<proteinExistence type="predicted"/>
<evidence type="ECO:0000256" key="3">
    <source>
        <dbReference type="ARBA" id="ARBA00022840"/>
    </source>
</evidence>
<dbReference type="SMART" id="SM00382">
    <property type="entry name" value="AAA"/>
    <property type="match status" value="1"/>
</dbReference>
<dbReference type="Gene3D" id="3.40.50.300">
    <property type="entry name" value="P-loop containing nucleotide triphosphate hydrolases"/>
    <property type="match status" value="1"/>
</dbReference>
<evidence type="ECO:0000313" key="6">
    <source>
        <dbReference type="EMBL" id="QBI19658.1"/>
    </source>
</evidence>
<dbReference type="OrthoDB" id="3242895at2"/>
<dbReference type="InterPro" id="IPR003439">
    <property type="entry name" value="ABC_transporter-like_ATP-bd"/>
</dbReference>
<name>A0A411YEM3_9ACTN</name>
<dbReference type="GO" id="GO:0022857">
    <property type="term" value="F:transmembrane transporter activity"/>
    <property type="evidence" value="ECO:0007669"/>
    <property type="project" value="TreeGrafter"/>
</dbReference>
<dbReference type="PROSITE" id="PS50893">
    <property type="entry name" value="ABC_TRANSPORTER_2"/>
    <property type="match status" value="1"/>
</dbReference>
<reference evidence="6 7" key="1">
    <citation type="submission" date="2019-01" db="EMBL/GenBank/DDBJ databases">
        <title>Egibacter rhizosphaerae EGI 80759T.</title>
        <authorList>
            <person name="Chen D.-D."/>
            <person name="Tian Y."/>
            <person name="Jiao J.-Y."/>
            <person name="Zhang X.-T."/>
            <person name="Zhang Y.-G."/>
            <person name="Zhang Y."/>
            <person name="Xiao M."/>
            <person name="Shu W.-S."/>
            <person name="Li W.-J."/>
        </authorList>
    </citation>
    <scope>NUCLEOTIDE SEQUENCE [LARGE SCALE GENOMIC DNA]</scope>
    <source>
        <strain evidence="6 7">EGI 80759</strain>
    </source>
</reference>
<keyword evidence="1" id="KW-0813">Transport</keyword>
<dbReference type="GO" id="GO:0016887">
    <property type="term" value="F:ATP hydrolysis activity"/>
    <property type="evidence" value="ECO:0007669"/>
    <property type="project" value="InterPro"/>
</dbReference>
<feature type="domain" description="ABC transporter" evidence="5">
    <location>
        <begin position="6"/>
        <end position="241"/>
    </location>
</feature>
<accession>A0A411YEM3</accession>
<dbReference type="Pfam" id="PF00005">
    <property type="entry name" value="ABC_tran"/>
    <property type="match status" value="1"/>
</dbReference>
<dbReference type="Proteomes" id="UP000291469">
    <property type="component" value="Chromosome"/>
</dbReference>
<dbReference type="RefSeq" id="WP_131154655.1">
    <property type="nucleotide sequence ID" value="NZ_CP036402.1"/>
</dbReference>
<dbReference type="AlphaFoldDB" id="A0A411YEM3"/>
<keyword evidence="2" id="KW-0547">Nucleotide-binding</keyword>
<evidence type="ECO:0000313" key="7">
    <source>
        <dbReference type="Proteomes" id="UP000291469"/>
    </source>
</evidence>
<dbReference type="PANTHER" id="PTHR24220">
    <property type="entry name" value="IMPORT ATP-BINDING PROTEIN"/>
    <property type="match status" value="1"/>
</dbReference>